<dbReference type="KEGG" id="dor:Desor_3829"/>
<organism evidence="2 3">
    <name type="scientific">Desulfosporosinus orientis (strain ATCC 19365 / DSM 765 / NCIMB 8382 / VKM B-1628 / Singapore I)</name>
    <name type="common">Desulfotomaculum orientis</name>
    <dbReference type="NCBI Taxonomy" id="768706"/>
    <lineage>
        <taxon>Bacteria</taxon>
        <taxon>Bacillati</taxon>
        <taxon>Bacillota</taxon>
        <taxon>Clostridia</taxon>
        <taxon>Eubacteriales</taxon>
        <taxon>Desulfitobacteriaceae</taxon>
        <taxon>Desulfosporosinus</taxon>
    </lineage>
</organism>
<dbReference type="EMBL" id="CP003108">
    <property type="protein sequence ID" value="AET69288.1"/>
    <property type="molecule type" value="Genomic_DNA"/>
</dbReference>
<evidence type="ECO:0000313" key="3">
    <source>
        <dbReference type="Proteomes" id="UP000006346"/>
    </source>
</evidence>
<reference evidence="3" key="1">
    <citation type="submission" date="2011-11" db="EMBL/GenBank/DDBJ databases">
        <title>Complete sequence of Desulfosporosinus orientis DSM 765.</title>
        <authorList>
            <person name="Lucas S."/>
            <person name="Han J."/>
            <person name="Lapidus A."/>
            <person name="Cheng J.-F."/>
            <person name="Goodwin L."/>
            <person name="Pitluck S."/>
            <person name="Peters L."/>
            <person name="Ovchinnikova G."/>
            <person name="Teshima H."/>
            <person name="Detter J.C."/>
            <person name="Han C."/>
            <person name="Tapia R."/>
            <person name="Land M."/>
            <person name="Hauser L."/>
            <person name="Kyrpides N."/>
            <person name="Ivanova N."/>
            <person name="Pagani I."/>
            <person name="Pester M."/>
            <person name="Spring S."/>
            <person name="Ollivier B."/>
            <person name="Rattei T."/>
            <person name="Klenk H.-P."/>
            <person name="Wagner M."/>
            <person name="Loy A."/>
            <person name="Woyke T."/>
        </authorList>
    </citation>
    <scope>NUCLEOTIDE SEQUENCE [LARGE SCALE GENOMIC DNA]</scope>
    <source>
        <strain evidence="3">ATCC 19365 / DSM 765 / NCIMB 8382 / VKM B-1628</strain>
    </source>
</reference>
<proteinExistence type="predicted"/>
<feature type="transmembrane region" description="Helical" evidence="1">
    <location>
        <begin position="12"/>
        <end position="34"/>
    </location>
</feature>
<accession>G7W9F1</accession>
<dbReference type="OrthoDB" id="1097929at2"/>
<dbReference type="RefSeq" id="WP_014186095.1">
    <property type="nucleotide sequence ID" value="NC_016584.1"/>
</dbReference>
<dbReference type="PATRIC" id="fig|768706.3.peg.3874"/>
<reference evidence="2 3" key="2">
    <citation type="journal article" date="2012" name="J. Bacteriol.">
        <title>Complete genome sequences of Desulfosporosinus orientis DSM765T, Desulfosporosinus youngiae DSM17734T, Desulfosporosinus meridiei DSM13257T, and Desulfosporosinus acidiphilus DSM22704T.</title>
        <authorList>
            <person name="Pester M."/>
            <person name="Brambilla E."/>
            <person name="Alazard D."/>
            <person name="Rattei T."/>
            <person name="Weinmaier T."/>
            <person name="Han J."/>
            <person name="Lucas S."/>
            <person name="Lapidus A."/>
            <person name="Cheng J.F."/>
            <person name="Goodwin L."/>
            <person name="Pitluck S."/>
            <person name="Peters L."/>
            <person name="Ovchinnikova G."/>
            <person name="Teshima H."/>
            <person name="Detter J.C."/>
            <person name="Han C.S."/>
            <person name="Tapia R."/>
            <person name="Land M.L."/>
            <person name="Hauser L."/>
            <person name="Kyrpides N.C."/>
            <person name="Ivanova N.N."/>
            <person name="Pagani I."/>
            <person name="Huntmann M."/>
            <person name="Wei C.L."/>
            <person name="Davenport K.W."/>
            <person name="Daligault H."/>
            <person name="Chain P.S."/>
            <person name="Chen A."/>
            <person name="Mavromatis K."/>
            <person name="Markowitz V."/>
            <person name="Szeto E."/>
            <person name="Mikhailova N."/>
            <person name="Pati A."/>
            <person name="Wagner M."/>
            <person name="Woyke T."/>
            <person name="Ollivier B."/>
            <person name="Klenk H.P."/>
            <person name="Spring S."/>
            <person name="Loy A."/>
        </authorList>
    </citation>
    <scope>NUCLEOTIDE SEQUENCE [LARGE SCALE GENOMIC DNA]</scope>
    <source>
        <strain evidence="3">ATCC 19365 / DSM 765 / NCIMB 8382 / VKM B-1628</strain>
    </source>
</reference>
<evidence type="ECO:0000256" key="1">
    <source>
        <dbReference type="SAM" id="Phobius"/>
    </source>
</evidence>
<name>G7W9F1_DESOD</name>
<evidence type="ECO:0000313" key="2">
    <source>
        <dbReference type="EMBL" id="AET69288.1"/>
    </source>
</evidence>
<sequence>MILFAVKKQYLLLIAGCVWMFAGFMVMKTGYPFLKKSTSLGLILLGAAIIFLIFYLKIFSKLVKKHETRIRDYEEDRVAFWRFFDKKQYIIIAIMMSGGILMRSYHIVPDWFIAFFYPGLGFALFSCGTRFVARYIEFEWE</sequence>
<evidence type="ECO:0008006" key="4">
    <source>
        <dbReference type="Google" id="ProtNLM"/>
    </source>
</evidence>
<dbReference type="Proteomes" id="UP000006346">
    <property type="component" value="Chromosome"/>
</dbReference>
<dbReference type="AlphaFoldDB" id="G7W9F1"/>
<feature type="transmembrane region" description="Helical" evidence="1">
    <location>
        <begin position="111"/>
        <end position="133"/>
    </location>
</feature>
<dbReference type="STRING" id="768706.Desor_3829"/>
<protein>
    <recommendedName>
        <fullName evidence="4">DUF2178 domain-containing protein</fullName>
    </recommendedName>
</protein>
<feature type="transmembrane region" description="Helical" evidence="1">
    <location>
        <begin position="89"/>
        <end position="105"/>
    </location>
</feature>
<keyword evidence="3" id="KW-1185">Reference proteome</keyword>
<keyword evidence="1" id="KW-0812">Transmembrane</keyword>
<dbReference type="HOGENOM" id="CLU_128087_0_0_9"/>
<keyword evidence="1" id="KW-0472">Membrane</keyword>
<feature type="transmembrane region" description="Helical" evidence="1">
    <location>
        <begin position="40"/>
        <end position="59"/>
    </location>
</feature>
<gene>
    <name evidence="2" type="ordered locus">Desor_3829</name>
</gene>
<dbReference type="eggNOG" id="ENOG5032Y15">
    <property type="taxonomic scope" value="Bacteria"/>
</dbReference>
<keyword evidence="1" id="KW-1133">Transmembrane helix</keyword>